<dbReference type="KEGG" id="mpad:KEF85_03845"/>
<dbReference type="RefSeq" id="WP_215583403.1">
    <property type="nucleotide sequence ID" value="NZ_CP073754.1"/>
</dbReference>
<feature type="transmembrane region" description="Helical" evidence="1">
    <location>
        <begin position="48"/>
        <end position="67"/>
    </location>
</feature>
<dbReference type="EMBL" id="CP073754">
    <property type="protein sequence ID" value="QWF71621.1"/>
    <property type="molecule type" value="Genomic_DNA"/>
</dbReference>
<keyword evidence="1" id="KW-0812">Transmembrane</keyword>
<name>A0A975MQF4_9GAMM</name>
<sequence length="107" mass="11635">MKNLNVVLVRFLQFVVFTLFTFIVLVYFGTLVLLPLDIVVLITKLLETIGIGSLFGAIIAVPVVAYLGKIVYQTPGLVSLLIENGLQLVDTGKQRVDAFNKIAAAAK</sequence>
<evidence type="ECO:0000313" key="2">
    <source>
        <dbReference type="EMBL" id="QWF71621.1"/>
    </source>
</evidence>
<proteinExistence type="predicted"/>
<accession>A0A975MQF4</accession>
<keyword evidence="1" id="KW-0472">Membrane</keyword>
<evidence type="ECO:0000313" key="3">
    <source>
        <dbReference type="Proteomes" id="UP000676649"/>
    </source>
</evidence>
<dbReference type="AlphaFoldDB" id="A0A975MQF4"/>
<keyword evidence="1" id="KW-1133">Transmembrane helix</keyword>
<gene>
    <name evidence="2" type="ORF">KEF85_03845</name>
</gene>
<protein>
    <submittedName>
        <fullName evidence="2">Uncharacterized protein</fullName>
    </submittedName>
</protein>
<reference evidence="2" key="1">
    <citation type="submission" date="2021-04" db="EMBL/GenBank/DDBJ databases">
        <title>Draft genome sequence data of methanotrophic Methylovulum sp. strain S1L and Methylomonas sp. strain S2AM isolated from boreal lake water columns.</title>
        <authorList>
            <person name="Rissanen A.J."/>
            <person name="Mangayil R."/>
            <person name="Svenning M.M."/>
            <person name="Khanongnuch R."/>
        </authorList>
    </citation>
    <scope>NUCLEOTIDE SEQUENCE</scope>
    <source>
        <strain evidence="2">S2AM</strain>
    </source>
</reference>
<feature type="transmembrane region" description="Helical" evidence="1">
    <location>
        <begin position="7"/>
        <end position="28"/>
    </location>
</feature>
<keyword evidence="3" id="KW-1185">Reference proteome</keyword>
<organism evidence="2 3">
    <name type="scientific">Methylomonas paludis</name>
    <dbReference type="NCBI Taxonomy" id="1173101"/>
    <lineage>
        <taxon>Bacteria</taxon>
        <taxon>Pseudomonadati</taxon>
        <taxon>Pseudomonadota</taxon>
        <taxon>Gammaproteobacteria</taxon>
        <taxon>Methylococcales</taxon>
        <taxon>Methylococcaceae</taxon>
        <taxon>Methylomonas</taxon>
    </lineage>
</organism>
<evidence type="ECO:0000256" key="1">
    <source>
        <dbReference type="SAM" id="Phobius"/>
    </source>
</evidence>
<dbReference type="Proteomes" id="UP000676649">
    <property type="component" value="Chromosome"/>
</dbReference>